<evidence type="ECO:0000313" key="4">
    <source>
        <dbReference type="EMBL" id="MBC5734556.1"/>
    </source>
</evidence>
<keyword evidence="5" id="KW-1185">Reference proteome</keyword>
<dbReference type="SUPFAM" id="SSF51735">
    <property type="entry name" value="NAD(P)-binding Rossmann-fold domains"/>
    <property type="match status" value="1"/>
</dbReference>
<keyword evidence="2" id="KW-0520">NAD</keyword>
<gene>
    <name evidence="4" type="ORF">H8S57_12605</name>
</gene>
<dbReference type="Proteomes" id="UP000661435">
    <property type="component" value="Unassembled WGS sequence"/>
</dbReference>
<reference evidence="4" key="1">
    <citation type="submission" date="2020-08" db="EMBL/GenBank/DDBJ databases">
        <title>Genome public.</title>
        <authorList>
            <person name="Liu C."/>
            <person name="Sun Q."/>
        </authorList>
    </citation>
    <scope>NUCLEOTIDE SEQUENCE</scope>
    <source>
        <strain evidence="4">NSJ-51</strain>
    </source>
</reference>
<feature type="domain" description="D-isomer specific 2-hydroxyacid dehydrogenase NAD-binding" evidence="3">
    <location>
        <begin position="113"/>
        <end position="284"/>
    </location>
</feature>
<dbReference type="InterPro" id="IPR029753">
    <property type="entry name" value="D-isomer_DH_CS"/>
</dbReference>
<dbReference type="Gene3D" id="3.40.50.720">
    <property type="entry name" value="NAD(P)-binding Rossmann-like Domain"/>
    <property type="match status" value="2"/>
</dbReference>
<dbReference type="PROSITE" id="PS00671">
    <property type="entry name" value="D_2_HYDROXYACID_DH_3"/>
    <property type="match status" value="1"/>
</dbReference>
<dbReference type="GO" id="GO:0051287">
    <property type="term" value="F:NAD binding"/>
    <property type="evidence" value="ECO:0007669"/>
    <property type="project" value="InterPro"/>
</dbReference>
<dbReference type="RefSeq" id="WP_186908383.1">
    <property type="nucleotide sequence ID" value="NZ_JACOPP010000020.1"/>
</dbReference>
<dbReference type="GO" id="GO:0016616">
    <property type="term" value="F:oxidoreductase activity, acting on the CH-OH group of donors, NAD or NADP as acceptor"/>
    <property type="evidence" value="ECO:0007669"/>
    <property type="project" value="UniProtKB-ARBA"/>
</dbReference>
<dbReference type="Pfam" id="PF02826">
    <property type="entry name" value="2-Hacid_dh_C"/>
    <property type="match status" value="1"/>
</dbReference>
<dbReference type="InterPro" id="IPR006140">
    <property type="entry name" value="D-isomer_DH_NAD-bd"/>
</dbReference>
<proteinExistence type="predicted"/>
<dbReference type="EMBL" id="JACOPP010000020">
    <property type="protein sequence ID" value="MBC5734556.1"/>
    <property type="molecule type" value="Genomic_DNA"/>
</dbReference>
<dbReference type="PANTHER" id="PTHR43333">
    <property type="entry name" value="2-HACID_DH_C DOMAIN-CONTAINING PROTEIN"/>
    <property type="match status" value="1"/>
</dbReference>
<evidence type="ECO:0000259" key="3">
    <source>
        <dbReference type="Pfam" id="PF02826"/>
    </source>
</evidence>
<evidence type="ECO:0000256" key="1">
    <source>
        <dbReference type="ARBA" id="ARBA00023002"/>
    </source>
</evidence>
<comment type="caution">
    <text evidence="4">The sequence shown here is derived from an EMBL/GenBank/DDBJ whole genome shotgun (WGS) entry which is preliminary data.</text>
</comment>
<dbReference type="AlphaFoldDB" id="A0A8J6M9I7"/>
<evidence type="ECO:0000313" key="5">
    <source>
        <dbReference type="Proteomes" id="UP000661435"/>
    </source>
</evidence>
<dbReference type="InterPro" id="IPR036291">
    <property type="entry name" value="NAD(P)-bd_dom_sf"/>
</dbReference>
<sequence length="324" mass="35841">MDVIVMHANSEKMPLKIRACHLEQMRRHADHVYYFKNEEELLASGADAEVLFAWGGTGKQPETFCRQSRRLKWFNSFSAGVNPLMECGIKDLDIIITNAAGIHGKPMGVTTMGYVISYLRKFPLMLENQKKHIRQKPDALPEEPEGKTLGIVGAGAIGSEVAKYAKTLGFRVIGVKRRAVPLEHYDRVYSNQDLDLALGQMDFVVILTPLTQETRGLFDAGRLAACKPGAYLINIARGPVVETAALIQALRSGHLGGCALDAIDEADLPADSPLWDMPNVFLTPQYSATSPLYVDRAVEQFLENLDNFRAGRPLFNVIDVASLR</sequence>
<organism evidence="4 5">
    <name type="scientific">Lawsonibacter hominis</name>
    <dbReference type="NCBI Taxonomy" id="2763053"/>
    <lineage>
        <taxon>Bacteria</taxon>
        <taxon>Bacillati</taxon>
        <taxon>Bacillota</taxon>
        <taxon>Clostridia</taxon>
        <taxon>Eubacteriales</taxon>
        <taxon>Oscillospiraceae</taxon>
        <taxon>Lawsonibacter</taxon>
    </lineage>
</organism>
<name>A0A8J6M9I7_9FIRM</name>
<keyword evidence="1" id="KW-0560">Oxidoreductase</keyword>
<accession>A0A8J6M9I7</accession>
<dbReference type="CDD" id="cd05300">
    <property type="entry name" value="2-Hacid_dh_1"/>
    <property type="match status" value="1"/>
</dbReference>
<dbReference type="PANTHER" id="PTHR43333:SF1">
    <property type="entry name" value="D-ISOMER SPECIFIC 2-HYDROXYACID DEHYDROGENASE NAD-BINDING DOMAIN-CONTAINING PROTEIN"/>
    <property type="match status" value="1"/>
</dbReference>
<evidence type="ECO:0000256" key="2">
    <source>
        <dbReference type="ARBA" id="ARBA00023027"/>
    </source>
</evidence>
<dbReference type="SUPFAM" id="SSF52283">
    <property type="entry name" value="Formate/glycerate dehydrogenase catalytic domain-like"/>
    <property type="match status" value="1"/>
</dbReference>
<protein>
    <submittedName>
        <fullName evidence="4">D-2-hydroxyacid dehydrogenase</fullName>
    </submittedName>
</protein>